<dbReference type="Proteomes" id="UP001152747">
    <property type="component" value="Unassembled WGS sequence"/>
</dbReference>
<gene>
    <name evidence="2" type="ORF">CAMP_LOCUS16758</name>
</gene>
<feature type="region of interest" description="Disordered" evidence="1">
    <location>
        <begin position="112"/>
        <end position="137"/>
    </location>
</feature>
<dbReference type="AlphaFoldDB" id="A0A9P1NAE2"/>
<protein>
    <submittedName>
        <fullName evidence="2">Uncharacterized protein</fullName>
    </submittedName>
</protein>
<keyword evidence="3" id="KW-1185">Reference proteome</keyword>
<evidence type="ECO:0000313" key="3">
    <source>
        <dbReference type="Proteomes" id="UP001152747"/>
    </source>
</evidence>
<organism evidence="2 3">
    <name type="scientific">Caenorhabditis angaria</name>
    <dbReference type="NCBI Taxonomy" id="860376"/>
    <lineage>
        <taxon>Eukaryota</taxon>
        <taxon>Metazoa</taxon>
        <taxon>Ecdysozoa</taxon>
        <taxon>Nematoda</taxon>
        <taxon>Chromadorea</taxon>
        <taxon>Rhabditida</taxon>
        <taxon>Rhabditina</taxon>
        <taxon>Rhabditomorpha</taxon>
        <taxon>Rhabditoidea</taxon>
        <taxon>Rhabditidae</taxon>
        <taxon>Peloderinae</taxon>
        <taxon>Caenorhabditis</taxon>
    </lineage>
</organism>
<evidence type="ECO:0000313" key="2">
    <source>
        <dbReference type="EMBL" id="CAI5454121.1"/>
    </source>
</evidence>
<feature type="compositionally biased region" description="Basic residues" evidence="1">
    <location>
        <begin position="115"/>
        <end position="137"/>
    </location>
</feature>
<reference evidence="2" key="1">
    <citation type="submission" date="2022-11" db="EMBL/GenBank/DDBJ databases">
        <authorList>
            <person name="Kikuchi T."/>
        </authorList>
    </citation>
    <scope>NUCLEOTIDE SEQUENCE</scope>
    <source>
        <strain evidence="2">PS1010</strain>
    </source>
</reference>
<evidence type="ECO:0000256" key="1">
    <source>
        <dbReference type="SAM" id="MobiDB-lite"/>
    </source>
</evidence>
<accession>A0A9P1NAE2</accession>
<dbReference type="EMBL" id="CANHGI010000006">
    <property type="protein sequence ID" value="CAI5454121.1"/>
    <property type="molecule type" value="Genomic_DNA"/>
</dbReference>
<comment type="caution">
    <text evidence="2">The sequence shown here is derived from an EMBL/GenBank/DDBJ whole genome shotgun (WGS) entry which is preliminary data.</text>
</comment>
<proteinExistence type="predicted"/>
<name>A0A9P1NAE2_9PELO</name>
<sequence length="137" mass="16360">MGHLFADVPDEHVEYCYDIAMMKKAGFNYKRIGGDLHRRVLLNKKFVAKIEKVSDQYLTDHYAQKAEEERKNRETTEAARRLEMERKASEERAEAVRILELEKRALEEKAIEKYRKSRRNKRKSMPKKHQLPAKKQK</sequence>